<comment type="caution">
    <text evidence="1">The sequence shown here is derived from an EMBL/GenBank/DDBJ whole genome shotgun (WGS) entry which is preliminary data.</text>
</comment>
<keyword evidence="2" id="KW-1185">Reference proteome</keyword>
<name>A0AAD9UUA5_ACRCE</name>
<protein>
    <recommendedName>
        <fullName evidence="3">C-type lectin domain-containing protein</fullName>
    </recommendedName>
</protein>
<dbReference type="SUPFAM" id="SSF56436">
    <property type="entry name" value="C-type lectin-like"/>
    <property type="match status" value="1"/>
</dbReference>
<evidence type="ECO:0000313" key="2">
    <source>
        <dbReference type="Proteomes" id="UP001249851"/>
    </source>
</evidence>
<sequence>MNLSYTQRYSKLSFITFFFSVSCPPEWMIEGELCYLYKGVAFTYKEAEEYCENYGGFVMDVASVANRRLVQRLREEESLLTWEKQMPTLWTTKAFSVNSDRCFTVNNTGEIEESDCDRRHPFVCTRRAGIYH</sequence>
<organism evidence="1 2">
    <name type="scientific">Acropora cervicornis</name>
    <name type="common">Staghorn coral</name>
    <dbReference type="NCBI Taxonomy" id="6130"/>
    <lineage>
        <taxon>Eukaryota</taxon>
        <taxon>Metazoa</taxon>
        <taxon>Cnidaria</taxon>
        <taxon>Anthozoa</taxon>
        <taxon>Hexacorallia</taxon>
        <taxon>Scleractinia</taxon>
        <taxon>Astrocoeniina</taxon>
        <taxon>Acroporidae</taxon>
        <taxon>Acropora</taxon>
    </lineage>
</organism>
<gene>
    <name evidence="1" type="ORF">P5673_029537</name>
</gene>
<dbReference type="Proteomes" id="UP001249851">
    <property type="component" value="Unassembled WGS sequence"/>
</dbReference>
<evidence type="ECO:0000313" key="1">
    <source>
        <dbReference type="EMBL" id="KAK2549932.1"/>
    </source>
</evidence>
<accession>A0AAD9UUA5</accession>
<reference evidence="1" key="2">
    <citation type="journal article" date="2023" name="Science">
        <title>Genomic signatures of disease resistance in endangered staghorn corals.</title>
        <authorList>
            <person name="Vollmer S.V."/>
            <person name="Selwyn J.D."/>
            <person name="Despard B.A."/>
            <person name="Roesel C.L."/>
        </authorList>
    </citation>
    <scope>NUCLEOTIDE SEQUENCE</scope>
    <source>
        <strain evidence="1">K2</strain>
    </source>
</reference>
<dbReference type="EMBL" id="JARQWQ010000118">
    <property type="protein sequence ID" value="KAK2549932.1"/>
    <property type="molecule type" value="Genomic_DNA"/>
</dbReference>
<reference evidence="1" key="1">
    <citation type="journal article" date="2023" name="G3 (Bethesda)">
        <title>Whole genome assembly and annotation of the endangered Caribbean coral Acropora cervicornis.</title>
        <authorList>
            <person name="Selwyn J.D."/>
            <person name="Vollmer S.V."/>
        </authorList>
    </citation>
    <scope>NUCLEOTIDE SEQUENCE</scope>
    <source>
        <strain evidence="1">K2</strain>
    </source>
</reference>
<dbReference type="InterPro" id="IPR016186">
    <property type="entry name" value="C-type_lectin-like/link_sf"/>
</dbReference>
<proteinExistence type="predicted"/>
<evidence type="ECO:0008006" key="3">
    <source>
        <dbReference type="Google" id="ProtNLM"/>
    </source>
</evidence>
<dbReference type="AlphaFoldDB" id="A0AAD9UUA5"/>
<dbReference type="InterPro" id="IPR016187">
    <property type="entry name" value="CTDL_fold"/>
</dbReference>
<dbReference type="Gene3D" id="3.10.100.10">
    <property type="entry name" value="Mannose-Binding Protein A, subunit A"/>
    <property type="match status" value="1"/>
</dbReference>